<accession>A0ABW0LER9</accession>
<dbReference type="RefSeq" id="WP_382348984.1">
    <property type="nucleotide sequence ID" value="NZ_JBHSMC010000004.1"/>
</dbReference>
<comment type="caution">
    <text evidence="3">The sequence shown here is derived from an EMBL/GenBank/DDBJ whole genome shotgun (WGS) entry which is preliminary data.</text>
</comment>
<proteinExistence type="predicted"/>
<dbReference type="InterPro" id="IPR005645">
    <property type="entry name" value="FSH-like_dom"/>
</dbReference>
<name>A0ABW0LER9_9BACI</name>
<dbReference type="PRINTS" id="PR00412">
    <property type="entry name" value="EPOXHYDRLASE"/>
</dbReference>
<dbReference type="InterPro" id="IPR000639">
    <property type="entry name" value="Epox_hydrolase-like"/>
</dbReference>
<evidence type="ECO:0000259" key="1">
    <source>
        <dbReference type="Pfam" id="PF00561"/>
    </source>
</evidence>
<evidence type="ECO:0000313" key="4">
    <source>
        <dbReference type="Proteomes" id="UP001596147"/>
    </source>
</evidence>
<dbReference type="PRINTS" id="PR00111">
    <property type="entry name" value="ABHYDROLASE"/>
</dbReference>
<protein>
    <submittedName>
        <fullName evidence="3">Alpha/beta fold hydrolase</fullName>
    </submittedName>
</protein>
<dbReference type="SUPFAM" id="SSF53474">
    <property type="entry name" value="alpha/beta-Hydrolases"/>
    <property type="match status" value="1"/>
</dbReference>
<keyword evidence="4" id="KW-1185">Reference proteome</keyword>
<gene>
    <name evidence="3" type="ORF">ACFPM4_05920</name>
</gene>
<dbReference type="PANTHER" id="PTHR46438">
    <property type="entry name" value="ALPHA/BETA-HYDROLASES SUPERFAMILY PROTEIN"/>
    <property type="match status" value="1"/>
</dbReference>
<organism evidence="3 4">
    <name type="scientific">Lederbergia graminis</name>
    <dbReference type="NCBI Taxonomy" id="735518"/>
    <lineage>
        <taxon>Bacteria</taxon>
        <taxon>Bacillati</taxon>
        <taxon>Bacillota</taxon>
        <taxon>Bacilli</taxon>
        <taxon>Bacillales</taxon>
        <taxon>Bacillaceae</taxon>
        <taxon>Lederbergia</taxon>
    </lineage>
</organism>
<reference evidence="4" key="1">
    <citation type="journal article" date="2019" name="Int. J. Syst. Evol. Microbiol.">
        <title>The Global Catalogue of Microorganisms (GCM) 10K type strain sequencing project: providing services to taxonomists for standard genome sequencing and annotation.</title>
        <authorList>
            <consortium name="The Broad Institute Genomics Platform"/>
            <consortium name="The Broad Institute Genome Sequencing Center for Infectious Disease"/>
            <person name="Wu L."/>
            <person name="Ma J."/>
        </authorList>
    </citation>
    <scope>NUCLEOTIDE SEQUENCE [LARGE SCALE GENOMIC DNA]</scope>
    <source>
        <strain evidence="4">CGMCC 1.12237</strain>
    </source>
</reference>
<keyword evidence="3" id="KW-0378">Hydrolase</keyword>
<sequence length="276" mass="31755">MPVTVSSQYLRVNNIDIYYEEYASANSKETIVLLHGFLSSSFSFRKLGQLLSNHFHVISVDLPPFGKSGKSTKFHYSYKNIATTVLQLLQQLKIYEYYLVGHSMGGQIVLNMILQRPNQIKKAVLLSSSGYMKRLKTSYILLSYIPLFDKYIKHHLNKTGVLGNLHQVVYDKKMIDDVMINGYAEPFLDNRIFKSLCKMIRNREGDLSSEQLQTISTPCLLIWGEFDKIVPIKVGKRLVNDLQNAQLVIFKNIGHLVPEETPMRTYDEIKKFILPI</sequence>
<dbReference type="Pfam" id="PF00561">
    <property type="entry name" value="Abhydrolase_1"/>
    <property type="match status" value="1"/>
</dbReference>
<dbReference type="Pfam" id="PF03959">
    <property type="entry name" value="FSH1"/>
    <property type="match status" value="1"/>
</dbReference>
<dbReference type="GO" id="GO:0016787">
    <property type="term" value="F:hydrolase activity"/>
    <property type="evidence" value="ECO:0007669"/>
    <property type="project" value="UniProtKB-KW"/>
</dbReference>
<dbReference type="PANTHER" id="PTHR46438:SF11">
    <property type="entry name" value="LIPASE-RELATED"/>
    <property type="match status" value="1"/>
</dbReference>
<dbReference type="InterPro" id="IPR029058">
    <property type="entry name" value="AB_hydrolase_fold"/>
</dbReference>
<evidence type="ECO:0000259" key="2">
    <source>
        <dbReference type="Pfam" id="PF03959"/>
    </source>
</evidence>
<feature type="domain" description="AB hydrolase-1" evidence="1">
    <location>
        <begin position="30"/>
        <end position="143"/>
    </location>
</feature>
<dbReference type="Gene3D" id="3.40.50.1820">
    <property type="entry name" value="alpha/beta hydrolase"/>
    <property type="match status" value="1"/>
</dbReference>
<dbReference type="Proteomes" id="UP001596147">
    <property type="component" value="Unassembled WGS sequence"/>
</dbReference>
<evidence type="ECO:0000313" key="3">
    <source>
        <dbReference type="EMBL" id="MFC5464294.1"/>
    </source>
</evidence>
<feature type="domain" description="Serine hydrolase" evidence="2">
    <location>
        <begin position="211"/>
        <end position="264"/>
    </location>
</feature>
<dbReference type="InterPro" id="IPR000073">
    <property type="entry name" value="AB_hydrolase_1"/>
</dbReference>
<dbReference type="EMBL" id="JBHSMC010000004">
    <property type="protein sequence ID" value="MFC5464294.1"/>
    <property type="molecule type" value="Genomic_DNA"/>
</dbReference>